<keyword evidence="1" id="KW-0175">Coiled coil</keyword>
<protein>
    <submittedName>
        <fullName evidence="2">Uncharacterized protein</fullName>
    </submittedName>
</protein>
<evidence type="ECO:0000313" key="2">
    <source>
        <dbReference type="EMBL" id="BAN59640.1"/>
    </source>
</evidence>
<organism evidence="2 3">
    <name type="scientific">Bacillus phage phiNIT1</name>
    <dbReference type="NCBI Taxonomy" id="207656"/>
    <lineage>
        <taxon>Viruses</taxon>
        <taxon>Duplodnaviria</taxon>
        <taxon>Heunggongvirae</taxon>
        <taxon>Uroviricota</taxon>
        <taxon>Caudoviricetes</taxon>
        <taxon>Herelleviridae</taxon>
        <taxon>Bastillevirinae</taxon>
        <taxon>Nitunavirus</taxon>
        <taxon>Nitunavirus NIT1</taxon>
    </lineage>
</organism>
<dbReference type="KEGG" id="vg:16511486"/>
<sequence>MVEKKYFEVTLDFKGKPFLFDESSLTALKESYLGLGRGTIGLYFGEDSKLSDTRTGSEVNCSAVELWNLLRKAEGKLKELRQEFHKEQLRELREQSAEAERIKRNQKHKEEVERVAREQLFDAGFRRVKVLYHDEKYIQLKGEKRHWFSKRSYVKTFEIVTKKTTDNFGYAGDWFLMPVSKGML</sequence>
<dbReference type="GeneID" id="16511486"/>
<reference evidence="2 3" key="1">
    <citation type="submission" date="2013-02" db="EMBL/GenBank/DDBJ databases">
        <title>phiNIT1 genome sequensing.</title>
        <authorList>
            <person name="Ozaki T."/>
            <person name="Kaneko J."/>
        </authorList>
    </citation>
    <scope>NUCLEOTIDE SEQUENCE [LARGE SCALE GENOMIC DNA]</scope>
    <source>
        <strain evidence="2">PhiNIT1</strain>
    </source>
</reference>
<evidence type="ECO:0000313" key="3">
    <source>
        <dbReference type="Proteomes" id="UP000014701"/>
    </source>
</evidence>
<dbReference type="RefSeq" id="YP_008318408.1">
    <property type="nucleotide sequence ID" value="NC_021856.1"/>
</dbReference>
<evidence type="ECO:0000256" key="1">
    <source>
        <dbReference type="SAM" id="Coils"/>
    </source>
</evidence>
<proteinExistence type="predicted"/>
<feature type="coiled-coil region" evidence="1">
    <location>
        <begin position="63"/>
        <end position="109"/>
    </location>
</feature>
<keyword evidence="3" id="KW-1185">Reference proteome</keyword>
<name>S6BV15_9CAUD</name>
<dbReference type="Proteomes" id="UP000014701">
    <property type="component" value="Segment"/>
</dbReference>
<dbReference type="EMBL" id="AP013029">
    <property type="protein sequence ID" value="BAN59640.1"/>
    <property type="molecule type" value="Genomic_DNA"/>
</dbReference>
<dbReference type="OrthoDB" id="30448at10239"/>
<gene>
    <name evidence="2" type="primary">orf184b</name>
</gene>
<accession>S6BV15</accession>